<sequence>MMVMLRDRALTWYRNNNQRWTVWEKFKTDFLRFCLSSRHFTRLEDDIRRRTQRAKEKLQDYAQAVQALMRHTAMTEEQKLERIYTNAQPDYLWYIRRRDFTDLA</sequence>
<evidence type="ECO:0000259" key="1">
    <source>
        <dbReference type="Pfam" id="PF03732"/>
    </source>
</evidence>
<dbReference type="InterPro" id="IPR005162">
    <property type="entry name" value="Retrotrans_gag_dom"/>
</dbReference>
<proteinExistence type="predicted"/>
<dbReference type="Pfam" id="PF03732">
    <property type="entry name" value="Retrotrans_gag"/>
    <property type="match status" value="1"/>
</dbReference>
<name>A0A1A9ZP27_GLOPL</name>
<keyword evidence="3" id="KW-1185">Reference proteome</keyword>
<evidence type="ECO:0000313" key="3">
    <source>
        <dbReference type="Proteomes" id="UP000092445"/>
    </source>
</evidence>
<dbReference type="Proteomes" id="UP000092445">
    <property type="component" value="Unassembled WGS sequence"/>
</dbReference>
<evidence type="ECO:0000313" key="2">
    <source>
        <dbReference type="EnsemblMetazoa" id="GPAI020594-PA"/>
    </source>
</evidence>
<dbReference type="EnsemblMetazoa" id="GPAI020594-RA">
    <property type="protein sequence ID" value="GPAI020594-PA"/>
    <property type="gene ID" value="GPAI020594"/>
</dbReference>
<accession>A0A1A9ZP27</accession>
<feature type="domain" description="Retrotransposon gag" evidence="1">
    <location>
        <begin position="3"/>
        <end position="84"/>
    </location>
</feature>
<protein>
    <submittedName>
        <fullName evidence="2">Retrotrans_gag domain-containing protein</fullName>
    </submittedName>
</protein>
<dbReference type="AlphaFoldDB" id="A0A1A9ZP27"/>
<reference evidence="2" key="2">
    <citation type="submission" date="2020-05" db="UniProtKB">
        <authorList>
            <consortium name="EnsemblMetazoa"/>
        </authorList>
    </citation>
    <scope>IDENTIFICATION</scope>
    <source>
        <strain evidence="2">IAEA</strain>
    </source>
</reference>
<dbReference type="STRING" id="7398.A0A1A9ZP27"/>
<organism evidence="2 3">
    <name type="scientific">Glossina pallidipes</name>
    <name type="common">Tsetse fly</name>
    <dbReference type="NCBI Taxonomy" id="7398"/>
    <lineage>
        <taxon>Eukaryota</taxon>
        <taxon>Metazoa</taxon>
        <taxon>Ecdysozoa</taxon>
        <taxon>Arthropoda</taxon>
        <taxon>Hexapoda</taxon>
        <taxon>Insecta</taxon>
        <taxon>Pterygota</taxon>
        <taxon>Neoptera</taxon>
        <taxon>Endopterygota</taxon>
        <taxon>Diptera</taxon>
        <taxon>Brachycera</taxon>
        <taxon>Muscomorpha</taxon>
        <taxon>Hippoboscoidea</taxon>
        <taxon>Glossinidae</taxon>
        <taxon>Glossina</taxon>
    </lineage>
</organism>
<reference evidence="3" key="1">
    <citation type="submission" date="2014-03" db="EMBL/GenBank/DDBJ databases">
        <authorList>
            <person name="Aksoy S."/>
            <person name="Warren W."/>
            <person name="Wilson R.K."/>
        </authorList>
    </citation>
    <scope>NUCLEOTIDE SEQUENCE [LARGE SCALE GENOMIC DNA]</scope>
    <source>
        <strain evidence="3">IAEA</strain>
    </source>
</reference>
<dbReference type="VEuPathDB" id="VectorBase:GPAI020594"/>